<feature type="compositionally biased region" description="Pro residues" evidence="4">
    <location>
        <begin position="306"/>
        <end position="315"/>
    </location>
</feature>
<organism evidence="6 7">
    <name type="scientific">Mesocricetus auratus</name>
    <name type="common">Golden hamster</name>
    <dbReference type="NCBI Taxonomy" id="10036"/>
    <lineage>
        <taxon>Eukaryota</taxon>
        <taxon>Metazoa</taxon>
        <taxon>Chordata</taxon>
        <taxon>Craniata</taxon>
        <taxon>Vertebrata</taxon>
        <taxon>Euteleostomi</taxon>
        <taxon>Mammalia</taxon>
        <taxon>Eutheria</taxon>
        <taxon>Euarchontoglires</taxon>
        <taxon>Glires</taxon>
        <taxon>Rodentia</taxon>
        <taxon>Myomorpha</taxon>
        <taxon>Muroidea</taxon>
        <taxon>Cricetidae</taxon>
        <taxon>Cricetinae</taxon>
        <taxon>Mesocricetus</taxon>
    </lineage>
</organism>
<accession>A0ABM2WC04</accession>
<evidence type="ECO:0000313" key="6">
    <source>
        <dbReference type="Proteomes" id="UP000886700"/>
    </source>
</evidence>
<dbReference type="SMART" id="SM00360">
    <property type="entry name" value="RRM"/>
    <property type="match status" value="1"/>
</dbReference>
<feature type="compositionally biased region" description="Low complexity" evidence="4">
    <location>
        <begin position="138"/>
        <end position="179"/>
    </location>
</feature>
<dbReference type="Pfam" id="PF00076">
    <property type="entry name" value="RRM_1"/>
    <property type="match status" value="1"/>
</dbReference>
<dbReference type="Gene3D" id="3.30.70.330">
    <property type="match status" value="1"/>
</dbReference>
<dbReference type="RefSeq" id="XP_040588462.1">
    <property type="nucleotide sequence ID" value="XM_040732528.1"/>
</dbReference>
<dbReference type="InterPro" id="IPR012677">
    <property type="entry name" value="Nucleotide-bd_a/b_plait_sf"/>
</dbReference>
<keyword evidence="6" id="KW-1185">Reference proteome</keyword>
<gene>
    <name evidence="7" type="primary">Ly6g5c</name>
</gene>
<dbReference type="Proteomes" id="UP000886700">
    <property type="component" value="Unplaced"/>
</dbReference>
<evidence type="ECO:0000313" key="7">
    <source>
        <dbReference type="RefSeq" id="XP_040588462.1"/>
    </source>
</evidence>
<feature type="region of interest" description="Disordered" evidence="4">
    <location>
        <begin position="192"/>
        <end position="228"/>
    </location>
</feature>
<dbReference type="PANTHER" id="PTHR15481:SF2">
    <property type="entry name" value="RNA-BINDING PROTEIN WITH SERINE-RICH DOMAIN 1"/>
    <property type="match status" value="1"/>
</dbReference>
<reference evidence="7" key="1">
    <citation type="submission" date="2025-08" db="UniProtKB">
        <authorList>
            <consortium name="RefSeq"/>
        </authorList>
    </citation>
    <scope>IDENTIFICATION</scope>
    <source>
        <tissue evidence="7">Liver</tissue>
    </source>
</reference>
<sequence length="370" mass="40714">MGLSRDLNGLLVIPQDSPGDSLTAYLQGYWCLLETPRAARLLGLDVGLAALGSSCVTLHMKNGHAADVTQEHLPSFIADGSLGIPTPTQCSMARFWFEQGRRDKRARQTELKREVLLEKGGRRRPPGLRRAGGGGSLGKTSRSGSTSGSGSRTSTGSSSGSSSSSAPGRSGGSSTSRSSSFWQLFRLPKPFSARRRDIRRRSRSKSKPPKRDEKERKRRSPSPKPTKVLIGRLSSNATKDHILEMFPTYGKIKMIDMPVGRMHPLLSKGYAYAAFEDPEEAEKALKPMDGGQTDDPEITAAAGLAPWPPPPPRGFGPPRRMLPRPPRWRRSPPRMRRRSPSPRRRSPVRRKSGSPRHRRHWSRSSSNSSG</sequence>
<evidence type="ECO:0000256" key="3">
    <source>
        <dbReference type="PROSITE-ProRule" id="PRU00176"/>
    </source>
</evidence>
<dbReference type="InterPro" id="IPR035979">
    <property type="entry name" value="RBD_domain_sf"/>
</dbReference>
<dbReference type="GeneID" id="101839180"/>
<feature type="region of interest" description="Disordered" evidence="4">
    <location>
        <begin position="107"/>
        <end position="179"/>
    </location>
</feature>
<dbReference type="PROSITE" id="PS50102">
    <property type="entry name" value="RRM"/>
    <property type="match status" value="1"/>
</dbReference>
<dbReference type="SUPFAM" id="SSF54928">
    <property type="entry name" value="RNA-binding domain, RBD"/>
    <property type="match status" value="1"/>
</dbReference>
<feature type="compositionally biased region" description="Basic residues" evidence="4">
    <location>
        <begin position="326"/>
        <end position="362"/>
    </location>
</feature>
<name>A0ABM2WC04_MESAU</name>
<feature type="domain" description="RRM" evidence="5">
    <location>
        <begin position="226"/>
        <end position="305"/>
    </location>
</feature>
<feature type="compositionally biased region" description="Basic residues" evidence="4">
    <location>
        <begin position="192"/>
        <end position="208"/>
    </location>
</feature>
<proteinExistence type="inferred from homology"/>
<evidence type="ECO:0000256" key="4">
    <source>
        <dbReference type="SAM" id="MobiDB-lite"/>
    </source>
</evidence>
<comment type="similarity">
    <text evidence="1">Belongs to the splicing factor SR family.</text>
</comment>
<keyword evidence="2 3" id="KW-0694">RNA-binding</keyword>
<protein>
    <submittedName>
        <fullName evidence="7">LOW QUALITY PROTEIN: lymphocyte antigen 6 complex locus protein G5c</fullName>
    </submittedName>
</protein>
<feature type="compositionally biased region" description="Basic and acidic residues" evidence="4">
    <location>
        <begin position="107"/>
        <end position="120"/>
    </location>
</feature>
<feature type="region of interest" description="Disordered" evidence="4">
    <location>
        <begin position="285"/>
        <end position="370"/>
    </location>
</feature>
<evidence type="ECO:0000259" key="5">
    <source>
        <dbReference type="PROSITE" id="PS50102"/>
    </source>
</evidence>
<evidence type="ECO:0000256" key="1">
    <source>
        <dbReference type="ARBA" id="ARBA00010269"/>
    </source>
</evidence>
<evidence type="ECO:0000256" key="2">
    <source>
        <dbReference type="ARBA" id="ARBA00022884"/>
    </source>
</evidence>
<dbReference type="PANTHER" id="PTHR15481">
    <property type="entry name" value="RIBONUCLEIC ACID BINDING PROTEIN S1"/>
    <property type="match status" value="1"/>
</dbReference>
<dbReference type="InterPro" id="IPR000504">
    <property type="entry name" value="RRM_dom"/>
</dbReference>